<dbReference type="OrthoDB" id="37821at10239"/>
<dbReference type="GeneID" id="40079310"/>
<dbReference type="RefSeq" id="YP_009603430.1">
    <property type="nucleotide sequence ID" value="NC_041951.1"/>
</dbReference>
<keyword evidence="2" id="KW-1185">Reference proteome</keyword>
<gene>
    <name evidence="1" type="primary">57</name>
    <name evidence="1" type="ORF">CAPNMURICA_57</name>
</gene>
<reference evidence="1 2" key="1">
    <citation type="submission" date="2015-11" db="EMBL/GenBank/DDBJ databases">
        <authorList>
            <person name="Amegashie A.K."/>
            <person name="Borst K.R."/>
            <person name="Casazza W.J."/>
            <person name="Chen K.H."/>
            <person name="Evans D.R."/>
            <person name="Huang J."/>
            <person name="Kaku B.M."/>
            <person name="Khetarpal S.K."/>
            <person name="Keifer M.E."/>
            <person name="Kolev H.M."/>
            <person name="McDonald H.N."/>
            <person name="Nkangabwa M.S."/>
            <person name="Rickstrew G.A."/>
            <person name="Schlossman J.R."/>
            <person name="Tender C.M."/>
            <person name="Thomas C.G."/>
            <person name="Vanderveen L.N."/>
            <person name="Varma R.N."/>
            <person name="Wong N."/>
            <person name="Zhang C.W."/>
            <person name="Cutting C.L."/>
            <person name="Davison P.A."/>
            <person name="Braun M.A."/>
            <person name="Lopez A.J."/>
            <person name="Jarvik J.W."/>
            <person name="Bradley K.W."/>
            <person name="Asai D.J."/>
            <person name="Bowman C.A."/>
            <person name="Russell D.A."/>
            <person name="Pope W.H."/>
            <person name="Jacobs-Sera D."/>
            <person name="Hendrix R.W."/>
            <person name="Hatfull G.F."/>
        </authorList>
    </citation>
    <scope>NUCLEOTIDE SEQUENCE [LARGE SCALE GENOMIC DNA]</scope>
</reference>
<dbReference type="EMBL" id="KU160641">
    <property type="protein sequence ID" value="ALY08657.1"/>
    <property type="molecule type" value="Genomic_DNA"/>
</dbReference>
<evidence type="ECO:0000313" key="1">
    <source>
        <dbReference type="EMBL" id="ALY08657.1"/>
    </source>
</evidence>
<organism evidence="1 2">
    <name type="scientific">Arthrobacter phage CapnMurica</name>
    <dbReference type="NCBI Taxonomy" id="1772294"/>
    <lineage>
        <taxon>Viruses</taxon>
        <taxon>Duplodnaviria</taxon>
        <taxon>Heunggongvirae</taxon>
        <taxon>Uroviricota</taxon>
        <taxon>Caudoviricetes</taxon>
        <taxon>Gordonvirus</taxon>
        <taxon>Gordonvirus captnmurica</taxon>
    </lineage>
</organism>
<dbReference type="Proteomes" id="UP000222888">
    <property type="component" value="Segment"/>
</dbReference>
<proteinExistence type="predicted"/>
<sequence length="64" mass="7049">MAESALFHNNRIIGVVETLEEGTILSAGEDVLIVRLQNQAGLVKELMKEELISFEIVNLPAVRS</sequence>
<accession>A0A0U4JK19</accession>
<protein>
    <submittedName>
        <fullName evidence="1">Uncharacterized protein</fullName>
    </submittedName>
</protein>
<name>A0A0U4JK19_9CAUD</name>
<dbReference type="KEGG" id="vg:40079310"/>
<evidence type="ECO:0000313" key="2">
    <source>
        <dbReference type="Proteomes" id="UP000222888"/>
    </source>
</evidence>